<feature type="domain" description="Fimbrial-type adhesion" evidence="1">
    <location>
        <begin position="38"/>
        <end position="192"/>
    </location>
</feature>
<evidence type="ECO:0000313" key="5">
    <source>
        <dbReference type="Proteomes" id="UP000240571"/>
    </source>
</evidence>
<dbReference type="InterPro" id="IPR000259">
    <property type="entry name" value="Adhesion_dom_fimbrial"/>
</dbReference>
<dbReference type="EMBL" id="MAUE01000032">
    <property type="protein sequence ID" value="OCW23446.1"/>
    <property type="molecule type" value="Genomic_DNA"/>
</dbReference>
<evidence type="ECO:0000313" key="4">
    <source>
        <dbReference type="Proteomes" id="UP000095081"/>
    </source>
</evidence>
<proteinExistence type="predicted"/>
<dbReference type="InterPro" id="IPR050263">
    <property type="entry name" value="Bact_Fimbrial_Adh_Pro"/>
</dbReference>
<name>A0A2T4GC21_9PSED</name>
<accession>A0A2T4GC21</accession>
<dbReference type="Proteomes" id="UP000240571">
    <property type="component" value="Unassembled WGS sequence"/>
</dbReference>
<reference evidence="3 5" key="2">
    <citation type="submission" date="2018-03" db="EMBL/GenBank/DDBJ databases">
        <title>Diversity of bacteria associated with corn roots inoculated with woodland soils in Canada, and Description of Pseudomonas aylmerense sp. nov.</title>
        <authorList>
            <person name="Tambong J.T."/>
            <person name="Xu R."/>
            <person name="Tchagang C."/>
        </authorList>
    </citation>
    <scope>NUCLEOTIDE SEQUENCE [LARGE SCALE GENOMIC DNA]</scope>
    <source>
        <strain evidence="3 5">S1E44</strain>
    </source>
</reference>
<dbReference type="SUPFAM" id="SSF49401">
    <property type="entry name" value="Bacterial adhesins"/>
    <property type="match status" value="1"/>
</dbReference>
<dbReference type="Pfam" id="PF00419">
    <property type="entry name" value="Fimbrial"/>
    <property type="match status" value="1"/>
</dbReference>
<dbReference type="AlphaFoldDB" id="A0A2T4GC21"/>
<dbReference type="OrthoDB" id="6466218at2"/>
<organism evidence="3 5">
    <name type="scientific">Pseudomonas aylmerensis</name>
    <dbReference type="NCBI Taxonomy" id="1869229"/>
    <lineage>
        <taxon>Bacteria</taxon>
        <taxon>Pseudomonadati</taxon>
        <taxon>Pseudomonadota</taxon>
        <taxon>Gammaproteobacteria</taxon>
        <taxon>Pseudomonadales</taxon>
        <taxon>Pseudomonadaceae</taxon>
        <taxon>Pseudomonas</taxon>
    </lineage>
</organism>
<dbReference type="GO" id="GO:0043709">
    <property type="term" value="P:cell adhesion involved in single-species biofilm formation"/>
    <property type="evidence" value="ECO:0007669"/>
    <property type="project" value="TreeGrafter"/>
</dbReference>
<dbReference type="PANTHER" id="PTHR33420">
    <property type="entry name" value="FIMBRIAL SUBUNIT ELFA-RELATED"/>
    <property type="match status" value="1"/>
</dbReference>
<dbReference type="InterPro" id="IPR036937">
    <property type="entry name" value="Adhesion_dom_fimbrial_sf"/>
</dbReference>
<gene>
    <name evidence="2" type="ORF">BBG20_21455</name>
    <name evidence="3" type="ORF">C9382_00615</name>
</gene>
<reference evidence="2 4" key="1">
    <citation type="submission" date="2016-06" db="EMBL/GenBank/DDBJ databases">
        <title>Draft genome sequence of Pseudomonas sp. S1E40, a novel strain antagonistic activity to fungal plant pathogen.</title>
        <authorList>
            <person name="Tambong J.T."/>
            <person name="Tchagang C."/>
            <person name="Xu R."/>
        </authorList>
    </citation>
    <scope>NUCLEOTIDE SEQUENCE [LARGE SCALE GENOMIC DNA]</scope>
    <source>
        <strain evidence="2 4">S1E40</strain>
    </source>
</reference>
<dbReference type="Proteomes" id="UP000095081">
    <property type="component" value="Unassembled WGS sequence"/>
</dbReference>
<dbReference type="GO" id="GO:0009289">
    <property type="term" value="C:pilus"/>
    <property type="evidence" value="ECO:0007669"/>
    <property type="project" value="InterPro"/>
</dbReference>
<dbReference type="InterPro" id="IPR008966">
    <property type="entry name" value="Adhesion_dom_sf"/>
</dbReference>
<evidence type="ECO:0000259" key="1">
    <source>
        <dbReference type="Pfam" id="PF00419"/>
    </source>
</evidence>
<dbReference type="Gene3D" id="2.60.40.1090">
    <property type="entry name" value="Fimbrial-type adhesion domain"/>
    <property type="match status" value="1"/>
</dbReference>
<protein>
    <submittedName>
        <fullName evidence="3">Fimbrial protein</fullName>
    </submittedName>
</protein>
<keyword evidence="4" id="KW-1185">Reference proteome</keyword>
<dbReference type="PANTHER" id="PTHR33420:SF26">
    <property type="entry name" value="FIMBRIAL SUBUNIT"/>
    <property type="match status" value="1"/>
</dbReference>
<sequence length="193" mass="20861">MKSHTVKVLGCVLWVLAARVGAEDDEGIDGQRGRLNVNGSMHESPCSLEMTSRHQTIDLGAVSASLLLRPGDQAPSRAFQLRFQDCQRTAGSIRSERTGNLAWSSHQPVLSVTFLALADADDPRLVKVQGITGMGLRLTDALGRDVQLGSRGEPLFLTEGGSLQTWNVQPTRTSAPLTSGAFRAVVDFRLSYE</sequence>
<dbReference type="EMBL" id="PYWW01000003">
    <property type="protein sequence ID" value="PTC33117.1"/>
    <property type="molecule type" value="Genomic_DNA"/>
</dbReference>
<evidence type="ECO:0000313" key="2">
    <source>
        <dbReference type="EMBL" id="OCW23446.1"/>
    </source>
</evidence>
<dbReference type="RefSeq" id="WP_065906872.1">
    <property type="nucleotide sequence ID" value="NZ_MAUE01000032.1"/>
</dbReference>
<comment type="caution">
    <text evidence="3">The sequence shown here is derived from an EMBL/GenBank/DDBJ whole genome shotgun (WGS) entry which is preliminary data.</text>
</comment>
<evidence type="ECO:0000313" key="3">
    <source>
        <dbReference type="EMBL" id="PTC33117.1"/>
    </source>
</evidence>